<protein>
    <recommendedName>
        <fullName evidence="4">Striatin N-terminal domain-containing protein</fullName>
    </recommendedName>
</protein>
<name>A0ABR4A7H2_9LECA</name>
<feature type="region of interest" description="Disordered" evidence="3">
    <location>
        <begin position="193"/>
        <end position="427"/>
    </location>
</feature>
<dbReference type="EMBL" id="JBEFKJ010000016">
    <property type="protein sequence ID" value="KAL2041862.1"/>
    <property type="molecule type" value="Genomic_DNA"/>
</dbReference>
<feature type="compositionally biased region" description="Low complexity" evidence="3">
    <location>
        <begin position="602"/>
        <end position="634"/>
    </location>
</feature>
<dbReference type="InterPro" id="IPR001680">
    <property type="entry name" value="WD40_rpt"/>
</dbReference>
<feature type="compositionally biased region" description="Basic and acidic residues" evidence="3">
    <location>
        <begin position="350"/>
        <end position="360"/>
    </location>
</feature>
<feature type="compositionally biased region" description="Basic and acidic residues" evidence="3">
    <location>
        <begin position="404"/>
        <end position="416"/>
    </location>
</feature>
<keyword evidence="2" id="KW-0853">WD repeat</keyword>
<dbReference type="PROSITE" id="PS50294">
    <property type="entry name" value="WD_REPEATS_REGION"/>
    <property type="match status" value="1"/>
</dbReference>
<organism evidence="5 6">
    <name type="scientific">Stereocaulon virgatum</name>
    <dbReference type="NCBI Taxonomy" id="373712"/>
    <lineage>
        <taxon>Eukaryota</taxon>
        <taxon>Fungi</taxon>
        <taxon>Dikarya</taxon>
        <taxon>Ascomycota</taxon>
        <taxon>Pezizomycotina</taxon>
        <taxon>Lecanoromycetes</taxon>
        <taxon>OSLEUM clade</taxon>
        <taxon>Lecanoromycetidae</taxon>
        <taxon>Lecanorales</taxon>
        <taxon>Lecanorineae</taxon>
        <taxon>Stereocaulaceae</taxon>
        <taxon>Stereocaulon</taxon>
    </lineage>
</organism>
<feature type="region of interest" description="Disordered" evidence="3">
    <location>
        <begin position="64"/>
        <end position="165"/>
    </location>
</feature>
<sequence length="857" mass="93440">MAWQNPAGMGASGGSAGGGSEAGNSAGQQQGTEYTLQGVMRFLQTEWHRHERDRNAWQIERAEMKSRLGKLEGDGRTNKRLRESMDKHIRILEHALKKEREKVKAAKTEGETEEKKEHKQETKQDTKSDVKPKPPKPHNSFLDLENEDSAAPNLRHESERDRSRLYLGKCIEEVSYHVLSYNSQQQYAEEQEQVLQNHQYANNQQPQQQQQQSLEEVYVQRGQKQQPNNIGILAPSPLPNHQPPPIPRVSDIPALSRGSQQSEQSSYMTRSLPERQAQSQNPPHTAIDRSNPPRSTYSFTNPEEQAEKVTHSYDAFGRPVPSREEEDNQHQRISEEPDVADTDGWDFNDPPEHSSVDERPAPGFSVPQRPDTDRFPPANEALLKSPTRSTLGSHRRKSSLTRRRQSDGSHELRELSTSHGGSYKGDPGQFKVRFALRGHLDVVRSVIFTGGGSPAQPEICTAGDDGTIKRWTAGSAPHKGEDLDLKCDHTHRGHTGAVLSLAASPAYQPFSNGGRAQGDGWVFSGGEDATVRVWERGRVDPKATLDGHTDAVWTVCVLPGSSASILGDQSHYHGGADRTILASGGADGTILVWAVSTPPQLSSPQTGSRRGPGGSRRANSVSSGSNFPSSPQPNTATSKPFQYSLVHRIERADHPSPTCISPLSMGGDTFVVSYADASVLIFGTKTGEEMVGMASLETYDGTPGTAVNSVAATIVGLDGTLNFDSGRGVSEDENMVHGATGSSSGVEGMVLSGHEDRYIRFFDANSGQCTYNMLAHPSAISSLSLSPSGAELVSAGHDASLRFWSLEKRSCSQEITSHRLMRGEGVCSVVWSQDGRWVVSGGGDGVVKVFSRDRDAR</sequence>
<evidence type="ECO:0000256" key="1">
    <source>
        <dbReference type="ARBA" id="ARBA00023054"/>
    </source>
</evidence>
<feature type="compositionally biased region" description="Pro residues" evidence="3">
    <location>
        <begin position="236"/>
        <end position="247"/>
    </location>
</feature>
<feature type="repeat" description="WD" evidence="2">
    <location>
        <begin position="577"/>
        <end position="603"/>
    </location>
</feature>
<evidence type="ECO:0000259" key="4">
    <source>
        <dbReference type="Pfam" id="PF08232"/>
    </source>
</evidence>
<feature type="compositionally biased region" description="Basic and acidic residues" evidence="3">
    <location>
        <begin position="64"/>
        <end position="132"/>
    </location>
</feature>
<feature type="compositionally biased region" description="Low complexity" evidence="3">
    <location>
        <begin position="196"/>
        <end position="212"/>
    </location>
</feature>
<dbReference type="PROSITE" id="PS50082">
    <property type="entry name" value="WD_REPEATS_2"/>
    <property type="match status" value="2"/>
</dbReference>
<evidence type="ECO:0000313" key="5">
    <source>
        <dbReference type="EMBL" id="KAL2041862.1"/>
    </source>
</evidence>
<evidence type="ECO:0000313" key="6">
    <source>
        <dbReference type="Proteomes" id="UP001590950"/>
    </source>
</evidence>
<feature type="compositionally biased region" description="Low complexity" evidence="3">
    <location>
        <begin position="22"/>
        <end position="31"/>
    </location>
</feature>
<dbReference type="SMART" id="SM00320">
    <property type="entry name" value="WD40"/>
    <property type="match status" value="7"/>
</dbReference>
<feature type="repeat" description="WD" evidence="2">
    <location>
        <begin position="773"/>
        <end position="814"/>
    </location>
</feature>
<keyword evidence="6" id="KW-1185">Reference proteome</keyword>
<gene>
    <name evidence="5" type="ORF">N7G274_005647</name>
</gene>
<dbReference type="Pfam" id="PF08232">
    <property type="entry name" value="Striatin"/>
    <property type="match status" value="1"/>
</dbReference>
<evidence type="ECO:0000256" key="3">
    <source>
        <dbReference type="SAM" id="MobiDB-lite"/>
    </source>
</evidence>
<evidence type="ECO:0000256" key="2">
    <source>
        <dbReference type="PROSITE-ProRule" id="PRU00221"/>
    </source>
</evidence>
<feature type="compositionally biased region" description="Basic and acidic residues" evidence="3">
    <location>
        <begin position="154"/>
        <end position="165"/>
    </location>
</feature>
<dbReference type="PANTHER" id="PTHR15653">
    <property type="entry name" value="STRIATIN"/>
    <property type="match status" value="1"/>
</dbReference>
<dbReference type="InterPro" id="IPR051488">
    <property type="entry name" value="WD_repeat_striatin"/>
</dbReference>
<feature type="compositionally biased region" description="Basic residues" evidence="3">
    <location>
        <begin position="393"/>
        <end position="403"/>
    </location>
</feature>
<dbReference type="PANTHER" id="PTHR15653:SF0">
    <property type="entry name" value="CONNECTOR OF KINASE TO AP-1, ISOFORM E"/>
    <property type="match status" value="1"/>
</dbReference>
<accession>A0ABR4A7H2</accession>
<dbReference type="InterPro" id="IPR036322">
    <property type="entry name" value="WD40_repeat_dom_sf"/>
</dbReference>
<proteinExistence type="predicted"/>
<dbReference type="InterPro" id="IPR013258">
    <property type="entry name" value="Striatin_N"/>
</dbReference>
<dbReference type="Pfam" id="PF00400">
    <property type="entry name" value="WD40"/>
    <property type="match status" value="4"/>
</dbReference>
<dbReference type="InterPro" id="IPR015943">
    <property type="entry name" value="WD40/YVTN_repeat-like_dom_sf"/>
</dbReference>
<feature type="compositionally biased region" description="Polar residues" evidence="3">
    <location>
        <begin position="257"/>
        <end position="269"/>
    </location>
</feature>
<feature type="region of interest" description="Disordered" evidence="3">
    <location>
        <begin position="1"/>
        <end position="33"/>
    </location>
</feature>
<keyword evidence="1" id="KW-0175">Coiled coil</keyword>
<reference evidence="5 6" key="1">
    <citation type="submission" date="2024-09" db="EMBL/GenBank/DDBJ databases">
        <title>Rethinking Asexuality: The Enigmatic Case of Functional Sexual Genes in Lepraria (Stereocaulaceae).</title>
        <authorList>
            <person name="Doellman M."/>
            <person name="Sun Y."/>
            <person name="Barcenas-Pena A."/>
            <person name="Lumbsch H.T."/>
            <person name="Grewe F."/>
        </authorList>
    </citation>
    <scope>NUCLEOTIDE SEQUENCE [LARGE SCALE GENOMIC DNA]</scope>
    <source>
        <strain evidence="5 6">Mercado 3170</strain>
    </source>
</reference>
<feature type="region of interest" description="Disordered" evidence="3">
    <location>
        <begin position="597"/>
        <end position="638"/>
    </location>
</feature>
<feature type="compositionally biased region" description="Polar residues" evidence="3">
    <location>
        <begin position="292"/>
        <end position="303"/>
    </location>
</feature>
<feature type="domain" description="Striatin N-terminal" evidence="4">
    <location>
        <begin position="35"/>
        <end position="179"/>
    </location>
</feature>
<feature type="compositionally biased region" description="Gly residues" evidence="3">
    <location>
        <begin position="10"/>
        <end position="21"/>
    </location>
</feature>
<dbReference type="Gene3D" id="2.130.10.10">
    <property type="entry name" value="YVTN repeat-like/Quinoprotein amine dehydrogenase"/>
    <property type="match status" value="2"/>
</dbReference>
<dbReference type="SUPFAM" id="SSF50978">
    <property type="entry name" value="WD40 repeat-like"/>
    <property type="match status" value="1"/>
</dbReference>
<feature type="compositionally biased region" description="Acidic residues" evidence="3">
    <location>
        <begin position="336"/>
        <end position="346"/>
    </location>
</feature>
<dbReference type="Proteomes" id="UP001590950">
    <property type="component" value="Unassembled WGS sequence"/>
</dbReference>
<comment type="caution">
    <text evidence="5">The sequence shown here is derived from an EMBL/GenBank/DDBJ whole genome shotgun (WGS) entry which is preliminary data.</text>
</comment>
<dbReference type="Gene3D" id="1.20.5.300">
    <property type="match status" value="1"/>
</dbReference>